<dbReference type="AlphaFoldDB" id="A0A248TDB5"/>
<evidence type="ECO:0000313" key="3">
    <source>
        <dbReference type="Proteomes" id="UP000215137"/>
    </source>
</evidence>
<evidence type="ECO:0000256" key="1">
    <source>
        <dbReference type="SAM" id="MobiDB-lite"/>
    </source>
</evidence>
<protein>
    <submittedName>
        <fullName evidence="2">Uncharacterized protein</fullName>
    </submittedName>
</protein>
<feature type="region of interest" description="Disordered" evidence="1">
    <location>
        <begin position="31"/>
        <end position="80"/>
    </location>
</feature>
<dbReference type="RefSeq" id="WP_095369770.1">
    <property type="nucleotide sequence ID" value="NZ_CP022983.1"/>
</dbReference>
<dbReference type="KEGG" id="bko:CKF48_01935"/>
<gene>
    <name evidence="2" type="ORF">CKF48_01935</name>
</gene>
<reference evidence="2 3" key="1">
    <citation type="submission" date="2017-08" db="EMBL/GenBank/DDBJ databases">
        <title>Complete Genome Sequence of Bacillus kochii Oregon-R-modENCODE STRAIN BDGP4, isolated from Drosophila melanogaster gut.</title>
        <authorList>
            <person name="Wan K.H."/>
            <person name="Yu C."/>
            <person name="Park S."/>
            <person name="Hammonds A.S."/>
            <person name="Booth B.W."/>
            <person name="Celniker S.E."/>
        </authorList>
    </citation>
    <scope>NUCLEOTIDE SEQUENCE [LARGE SCALE GENOMIC DNA]</scope>
    <source>
        <strain evidence="2 3">BDGP4</strain>
    </source>
</reference>
<organism evidence="2 3">
    <name type="scientific">Cytobacillus kochii</name>
    <dbReference type="NCBI Taxonomy" id="859143"/>
    <lineage>
        <taxon>Bacteria</taxon>
        <taxon>Bacillati</taxon>
        <taxon>Bacillota</taxon>
        <taxon>Bacilli</taxon>
        <taxon>Bacillales</taxon>
        <taxon>Bacillaceae</taxon>
        <taxon>Cytobacillus</taxon>
    </lineage>
</organism>
<proteinExistence type="predicted"/>
<name>A0A248TDB5_9BACI</name>
<dbReference type="Proteomes" id="UP000215137">
    <property type="component" value="Chromosome"/>
</dbReference>
<feature type="compositionally biased region" description="Basic and acidic residues" evidence="1">
    <location>
        <begin position="31"/>
        <end position="53"/>
    </location>
</feature>
<keyword evidence="3" id="KW-1185">Reference proteome</keyword>
<accession>A0A248TDB5</accession>
<sequence length="80" mass="9660">MIYPISTVQTAYQQYVERMFMNRNRSMTYRNIERVDPSRRQTETNHLYKDNRKNHLSSSLKDRETNGKQGIKGKHVDYYA</sequence>
<evidence type="ECO:0000313" key="2">
    <source>
        <dbReference type="EMBL" id="ASV66195.1"/>
    </source>
</evidence>
<dbReference type="EMBL" id="CP022983">
    <property type="protein sequence ID" value="ASV66195.1"/>
    <property type="molecule type" value="Genomic_DNA"/>
</dbReference>